<evidence type="ECO:0000313" key="3">
    <source>
        <dbReference type="Proteomes" id="UP000053841"/>
    </source>
</evidence>
<dbReference type="HOGENOM" id="CLU_2811971_0_0_1"/>
<feature type="region of interest" description="Disordered" evidence="1">
    <location>
        <begin position="1"/>
        <end position="67"/>
    </location>
</feature>
<dbReference type="Proteomes" id="UP000053841">
    <property type="component" value="Unassembled WGS sequence"/>
</dbReference>
<accession>W6YCB3</accession>
<dbReference type="KEGG" id="bze:COCCADRAFT_91259"/>
<keyword evidence="3" id="KW-1185">Reference proteome</keyword>
<sequence length="67" mass="7434">MALLDVNLPNASGLVSPRSPAQRRWLAAWGEKKEACMQRPESRPRSQKSPSTRAHGRHASVSSRNQV</sequence>
<evidence type="ECO:0000313" key="2">
    <source>
        <dbReference type="EMBL" id="EUC35278.1"/>
    </source>
</evidence>
<organism evidence="2 3">
    <name type="scientific">Cochliobolus carbonum (strain 26-R-13)</name>
    <name type="common">Maize leaf spot fungus</name>
    <name type="synonym">Bipolaris zeicola</name>
    <dbReference type="NCBI Taxonomy" id="930089"/>
    <lineage>
        <taxon>Eukaryota</taxon>
        <taxon>Fungi</taxon>
        <taxon>Dikarya</taxon>
        <taxon>Ascomycota</taxon>
        <taxon>Pezizomycotina</taxon>
        <taxon>Dothideomycetes</taxon>
        <taxon>Pleosporomycetidae</taxon>
        <taxon>Pleosporales</taxon>
        <taxon>Pleosporineae</taxon>
        <taxon>Pleosporaceae</taxon>
        <taxon>Bipolaris</taxon>
    </lineage>
</organism>
<protein>
    <submittedName>
        <fullName evidence="2">Uncharacterized protein</fullName>
    </submittedName>
</protein>
<name>W6YCB3_COCC2</name>
<dbReference type="RefSeq" id="XP_007710486.1">
    <property type="nucleotide sequence ID" value="XM_007712296.1"/>
</dbReference>
<evidence type="ECO:0000256" key="1">
    <source>
        <dbReference type="SAM" id="MobiDB-lite"/>
    </source>
</evidence>
<dbReference type="GeneID" id="19153142"/>
<dbReference type="EMBL" id="KI964578">
    <property type="protein sequence ID" value="EUC35278.1"/>
    <property type="molecule type" value="Genomic_DNA"/>
</dbReference>
<gene>
    <name evidence="2" type="ORF">COCCADRAFT_91259</name>
</gene>
<reference evidence="2 3" key="1">
    <citation type="journal article" date="2013" name="PLoS Genet.">
        <title>Comparative genome structure, secondary metabolite, and effector coding capacity across Cochliobolus pathogens.</title>
        <authorList>
            <person name="Condon B.J."/>
            <person name="Leng Y."/>
            <person name="Wu D."/>
            <person name="Bushley K.E."/>
            <person name="Ohm R.A."/>
            <person name="Otillar R."/>
            <person name="Martin J."/>
            <person name="Schackwitz W."/>
            <person name="Grimwood J."/>
            <person name="MohdZainudin N."/>
            <person name="Xue C."/>
            <person name="Wang R."/>
            <person name="Manning V.A."/>
            <person name="Dhillon B."/>
            <person name="Tu Z.J."/>
            <person name="Steffenson B.J."/>
            <person name="Salamov A."/>
            <person name="Sun H."/>
            <person name="Lowry S."/>
            <person name="LaButti K."/>
            <person name="Han J."/>
            <person name="Copeland A."/>
            <person name="Lindquist E."/>
            <person name="Barry K."/>
            <person name="Schmutz J."/>
            <person name="Baker S.E."/>
            <person name="Ciuffetti L.M."/>
            <person name="Grigoriev I.V."/>
            <person name="Zhong S."/>
            <person name="Turgeon B.G."/>
        </authorList>
    </citation>
    <scope>NUCLEOTIDE SEQUENCE [LARGE SCALE GENOMIC DNA]</scope>
    <source>
        <strain evidence="2 3">26-R-13</strain>
    </source>
</reference>
<dbReference type="AlphaFoldDB" id="W6YCB3"/>
<proteinExistence type="predicted"/>
<feature type="compositionally biased region" description="Basic and acidic residues" evidence="1">
    <location>
        <begin position="30"/>
        <end position="44"/>
    </location>
</feature>